<dbReference type="Proteomes" id="UP000233551">
    <property type="component" value="Unassembled WGS sequence"/>
</dbReference>
<sequence>MPVSRRKINSKYQMRPCPTIIQSTSSILDCLLEAIQIPRMTSERQNGHTPIRKSITGDWLFLSFRAKNEVSGELCTRYPPTRTVERPSACACARSCSVSHRAGVPAPRTFFRVHACTHAPVTCRASTRASARLSLRVRAPVTARSSTCLGVRAPNTFPRARHPPARPVARSTPSRVHYRPSKDSTQSPDSRALLRLFPRIPRHGITFST</sequence>
<keyword evidence="3" id="KW-1185">Reference proteome</keyword>
<evidence type="ECO:0000313" key="3">
    <source>
        <dbReference type="Proteomes" id="UP000233551"/>
    </source>
</evidence>
<feature type="region of interest" description="Disordered" evidence="1">
    <location>
        <begin position="153"/>
        <end position="190"/>
    </location>
</feature>
<dbReference type="AlphaFoldDB" id="A0A2I0JZ32"/>
<dbReference type="EMBL" id="PGOL01001030">
    <property type="protein sequence ID" value="PKI61512.1"/>
    <property type="molecule type" value="Genomic_DNA"/>
</dbReference>
<reference evidence="2 3" key="1">
    <citation type="submission" date="2017-11" db="EMBL/GenBank/DDBJ databases">
        <title>De-novo sequencing of pomegranate (Punica granatum L.) genome.</title>
        <authorList>
            <person name="Akparov Z."/>
            <person name="Amiraslanov A."/>
            <person name="Hajiyeva S."/>
            <person name="Abbasov M."/>
            <person name="Kaur K."/>
            <person name="Hamwieh A."/>
            <person name="Solovyev V."/>
            <person name="Salamov A."/>
            <person name="Braich B."/>
            <person name="Kosarev P."/>
            <person name="Mahmoud A."/>
            <person name="Hajiyev E."/>
            <person name="Babayeva S."/>
            <person name="Izzatullayeva V."/>
            <person name="Mammadov A."/>
            <person name="Mammadov A."/>
            <person name="Sharifova S."/>
            <person name="Ojaghi J."/>
            <person name="Eynullazada K."/>
            <person name="Bayramov B."/>
            <person name="Abdulazimova A."/>
            <person name="Shahmuradov I."/>
        </authorList>
    </citation>
    <scope>NUCLEOTIDE SEQUENCE [LARGE SCALE GENOMIC DNA]</scope>
    <source>
        <strain evidence="3">cv. AG2017</strain>
        <tissue evidence="2">Leaf</tissue>
    </source>
</reference>
<comment type="caution">
    <text evidence="2">The sequence shown here is derived from an EMBL/GenBank/DDBJ whole genome shotgun (WGS) entry which is preliminary data.</text>
</comment>
<protein>
    <submittedName>
        <fullName evidence="2">Uncharacterized protein</fullName>
    </submittedName>
</protein>
<accession>A0A2I0JZ32</accession>
<evidence type="ECO:0000313" key="2">
    <source>
        <dbReference type="EMBL" id="PKI61512.1"/>
    </source>
</evidence>
<proteinExistence type="predicted"/>
<gene>
    <name evidence="2" type="ORF">CRG98_018096</name>
</gene>
<organism evidence="2 3">
    <name type="scientific">Punica granatum</name>
    <name type="common">Pomegranate</name>
    <dbReference type="NCBI Taxonomy" id="22663"/>
    <lineage>
        <taxon>Eukaryota</taxon>
        <taxon>Viridiplantae</taxon>
        <taxon>Streptophyta</taxon>
        <taxon>Embryophyta</taxon>
        <taxon>Tracheophyta</taxon>
        <taxon>Spermatophyta</taxon>
        <taxon>Magnoliopsida</taxon>
        <taxon>eudicotyledons</taxon>
        <taxon>Gunneridae</taxon>
        <taxon>Pentapetalae</taxon>
        <taxon>rosids</taxon>
        <taxon>malvids</taxon>
        <taxon>Myrtales</taxon>
        <taxon>Lythraceae</taxon>
        <taxon>Punica</taxon>
    </lineage>
</organism>
<name>A0A2I0JZ32_PUNGR</name>
<evidence type="ECO:0000256" key="1">
    <source>
        <dbReference type="SAM" id="MobiDB-lite"/>
    </source>
</evidence>